<dbReference type="InterPro" id="IPR000182">
    <property type="entry name" value="GNAT_dom"/>
</dbReference>
<feature type="domain" description="N-acetyltransferase" evidence="1">
    <location>
        <begin position="148"/>
        <end position="246"/>
    </location>
</feature>
<dbReference type="Pfam" id="PF00583">
    <property type="entry name" value="Acetyltransf_1"/>
    <property type="match status" value="2"/>
</dbReference>
<dbReference type="CDD" id="cd04301">
    <property type="entry name" value="NAT_SF"/>
    <property type="match status" value="2"/>
</dbReference>
<keyword evidence="3" id="KW-1185">Reference proteome</keyword>
<protein>
    <recommendedName>
        <fullName evidence="1">N-acetyltransferase domain-containing protein</fullName>
    </recommendedName>
</protein>
<dbReference type="EMBL" id="BAAACI010000006">
    <property type="protein sequence ID" value="GAA0773754.1"/>
    <property type="molecule type" value="Genomic_DNA"/>
</dbReference>
<reference evidence="2 3" key="1">
    <citation type="journal article" date="2019" name="Int. J. Syst. Evol. Microbiol.">
        <title>The Global Catalogue of Microorganisms (GCM) 10K type strain sequencing project: providing services to taxonomists for standard genome sequencing and annotation.</title>
        <authorList>
            <consortium name="The Broad Institute Genomics Platform"/>
            <consortium name="The Broad Institute Genome Sequencing Center for Infectious Disease"/>
            <person name="Wu L."/>
            <person name="Ma J."/>
        </authorList>
    </citation>
    <scope>NUCLEOTIDE SEQUENCE [LARGE SCALE GENOMIC DNA]</scope>
    <source>
        <strain evidence="2 3">JCM 1417</strain>
    </source>
</reference>
<organism evidence="2 3">
    <name type="scientific">Clostridium subterminale</name>
    <dbReference type="NCBI Taxonomy" id="1550"/>
    <lineage>
        <taxon>Bacteria</taxon>
        <taxon>Bacillati</taxon>
        <taxon>Bacillota</taxon>
        <taxon>Clostridia</taxon>
        <taxon>Eubacteriales</taxon>
        <taxon>Clostridiaceae</taxon>
        <taxon>Clostridium</taxon>
    </lineage>
</organism>
<accession>A0ABN1KR03</accession>
<gene>
    <name evidence="2" type="ORF">GCM10008908_22450</name>
</gene>
<proteinExistence type="predicted"/>
<dbReference type="Proteomes" id="UP001501047">
    <property type="component" value="Unassembled WGS sequence"/>
</dbReference>
<dbReference type="RefSeq" id="WP_343826481.1">
    <property type="nucleotide sequence ID" value="NZ_BAAACI010000006.1"/>
</dbReference>
<dbReference type="InterPro" id="IPR016181">
    <property type="entry name" value="Acyl_CoA_acyltransferase"/>
</dbReference>
<evidence type="ECO:0000259" key="1">
    <source>
        <dbReference type="PROSITE" id="PS51186"/>
    </source>
</evidence>
<dbReference type="Gene3D" id="3.40.630.30">
    <property type="match status" value="2"/>
</dbReference>
<evidence type="ECO:0000313" key="3">
    <source>
        <dbReference type="Proteomes" id="UP001501047"/>
    </source>
</evidence>
<feature type="domain" description="N-acetyltransferase" evidence="1">
    <location>
        <begin position="1"/>
        <end position="139"/>
    </location>
</feature>
<comment type="caution">
    <text evidence="2">The sequence shown here is derived from an EMBL/GenBank/DDBJ whole genome shotgun (WGS) entry which is preliminary data.</text>
</comment>
<dbReference type="PROSITE" id="PS51186">
    <property type="entry name" value="GNAT"/>
    <property type="match status" value="2"/>
</dbReference>
<dbReference type="SUPFAM" id="SSF55729">
    <property type="entry name" value="Acyl-CoA N-acyltransferases (Nat)"/>
    <property type="match status" value="2"/>
</dbReference>
<evidence type="ECO:0000313" key="2">
    <source>
        <dbReference type="EMBL" id="GAA0773754.1"/>
    </source>
</evidence>
<name>A0ABN1KR03_CLOSU</name>
<sequence>MAFISYYKGNIQFLFRFKFDTNKEDALENHAFLSNEINFDKTVQCFYMGYENDVLVAFLTTFIPTSYEGEILAVTHPEYRGRGYFEKLFQCAKEILLLKGINKVLLVVESKSRSGVEVLKSFKYAKLEHSEYRMSYSGSKTWIEYPNLKFFQVNNENKEIFAKITREAFLDLEDSSNFIDTVIYSQNRKGYISYKEEVPVGVFDFNYEEGHAFLYGVAVATPYRGKEFGKQLVGFALNEGLKNLIK</sequence>